<evidence type="ECO:0000313" key="6">
    <source>
        <dbReference type="Proteomes" id="UP000075787"/>
    </source>
</evidence>
<dbReference type="Gene3D" id="1.10.10.60">
    <property type="entry name" value="Homeodomain-like"/>
    <property type="match status" value="1"/>
</dbReference>
<dbReference type="InterPro" id="IPR018062">
    <property type="entry name" value="HTH_AraC-typ_CS"/>
</dbReference>
<dbReference type="SUPFAM" id="SSF46689">
    <property type="entry name" value="Homeodomain-like"/>
    <property type="match status" value="1"/>
</dbReference>
<dbReference type="PROSITE" id="PS00041">
    <property type="entry name" value="HTH_ARAC_FAMILY_1"/>
    <property type="match status" value="1"/>
</dbReference>
<accession>A0A162LJ03</accession>
<evidence type="ECO:0000256" key="2">
    <source>
        <dbReference type="ARBA" id="ARBA00023125"/>
    </source>
</evidence>
<dbReference type="AlphaFoldDB" id="A0A162LJ03"/>
<dbReference type="GO" id="GO:0000976">
    <property type="term" value="F:transcription cis-regulatory region binding"/>
    <property type="evidence" value="ECO:0007669"/>
    <property type="project" value="TreeGrafter"/>
</dbReference>
<dbReference type="Proteomes" id="UP000075787">
    <property type="component" value="Unassembled WGS sequence"/>
</dbReference>
<dbReference type="PRINTS" id="PR00032">
    <property type="entry name" value="HTHARAC"/>
</dbReference>
<organism evidence="5 6">
    <name type="scientific">Tistrella mobilis</name>
    <dbReference type="NCBI Taxonomy" id="171437"/>
    <lineage>
        <taxon>Bacteria</taxon>
        <taxon>Pseudomonadati</taxon>
        <taxon>Pseudomonadota</taxon>
        <taxon>Alphaproteobacteria</taxon>
        <taxon>Geminicoccales</taxon>
        <taxon>Geminicoccaceae</taxon>
        <taxon>Tistrella</taxon>
    </lineage>
</organism>
<keyword evidence="1" id="KW-0805">Transcription regulation</keyword>
<evidence type="ECO:0000259" key="4">
    <source>
        <dbReference type="PROSITE" id="PS01124"/>
    </source>
</evidence>
<keyword evidence="2" id="KW-0238">DNA-binding</keyword>
<dbReference type="SMART" id="SM00342">
    <property type="entry name" value="HTH_ARAC"/>
    <property type="match status" value="1"/>
</dbReference>
<reference evidence="5 6" key="1">
    <citation type="submission" date="2015-12" db="EMBL/GenBank/DDBJ databases">
        <title>Genome sequence of Tistrella mobilis MCCC 1A02139.</title>
        <authorList>
            <person name="Lu L."/>
            <person name="Lai Q."/>
            <person name="Shao Z."/>
            <person name="Qian P."/>
        </authorList>
    </citation>
    <scope>NUCLEOTIDE SEQUENCE [LARGE SCALE GENOMIC DNA]</scope>
    <source>
        <strain evidence="5 6">MCCC 1A02139</strain>
    </source>
</reference>
<dbReference type="InterPro" id="IPR009057">
    <property type="entry name" value="Homeodomain-like_sf"/>
</dbReference>
<dbReference type="PANTHER" id="PTHR47894">
    <property type="entry name" value="HTH-TYPE TRANSCRIPTIONAL REGULATOR GADX"/>
    <property type="match status" value="1"/>
</dbReference>
<comment type="caution">
    <text evidence="5">The sequence shown here is derived from an EMBL/GenBank/DDBJ whole genome shotgun (WGS) entry which is preliminary data.</text>
</comment>
<dbReference type="GeneID" id="97239469"/>
<feature type="domain" description="HTH araC/xylS-type" evidence="4">
    <location>
        <begin position="255"/>
        <end position="353"/>
    </location>
</feature>
<keyword evidence="3" id="KW-0804">Transcription</keyword>
<dbReference type="Pfam" id="PF12625">
    <property type="entry name" value="Arabinose_bd"/>
    <property type="match status" value="1"/>
</dbReference>
<dbReference type="InterPro" id="IPR032687">
    <property type="entry name" value="AraC-type_N"/>
</dbReference>
<dbReference type="EMBL" id="LPZR01000070">
    <property type="protein sequence ID" value="KYO55174.1"/>
    <property type="molecule type" value="Genomic_DNA"/>
</dbReference>
<evidence type="ECO:0000256" key="1">
    <source>
        <dbReference type="ARBA" id="ARBA00023015"/>
    </source>
</evidence>
<sequence length="355" mass="39687">MTTETGSGARRSAESEVPAGTISAHLVAEALEGAHRLRLDTGPVLRSAGIDPVGLTRPGARVDAETYARLWRGLTRLLDDEFFAMNRRRMKRGSFGFMCATAREAPDLGAALRIMTRFMMLVFDDIDLRLLRHGTHAQLVMRGRRPTGGAPLPPPRAFADFTIWLMLHGAACWLVGRRIPIRWIDVRARVPAYTDDYRRLFCNDLRFGQPDSRLVFDAELLDLPIDRSRRSLTRFLKQAPGNILVRYRNADAWLVRVRHHLRGLHPDDWPDIDSLATAFGISTATLHRRLAAEGQSYRAIKDALRLDIAIDVLRDPTASVADAAAAAGFADPSSFHRAFRKWTGQSPGRYRAEGG</sequence>
<dbReference type="OrthoDB" id="9805730at2"/>
<proteinExistence type="predicted"/>
<evidence type="ECO:0000256" key="3">
    <source>
        <dbReference type="ARBA" id="ARBA00023163"/>
    </source>
</evidence>
<dbReference type="PROSITE" id="PS01124">
    <property type="entry name" value="HTH_ARAC_FAMILY_2"/>
    <property type="match status" value="1"/>
</dbReference>
<dbReference type="Pfam" id="PF12833">
    <property type="entry name" value="HTH_18"/>
    <property type="match status" value="1"/>
</dbReference>
<dbReference type="PANTHER" id="PTHR47894:SF1">
    <property type="entry name" value="HTH-TYPE TRANSCRIPTIONAL REGULATOR VQSM"/>
    <property type="match status" value="1"/>
</dbReference>
<gene>
    <name evidence="5" type="ORF">AUP44_24040</name>
</gene>
<name>A0A162LJ03_9PROT</name>
<dbReference type="RefSeq" id="WP_062762462.1">
    <property type="nucleotide sequence ID" value="NZ_CP121043.1"/>
</dbReference>
<dbReference type="GO" id="GO:0005829">
    <property type="term" value="C:cytosol"/>
    <property type="evidence" value="ECO:0007669"/>
    <property type="project" value="TreeGrafter"/>
</dbReference>
<protein>
    <recommendedName>
        <fullName evidence="4">HTH araC/xylS-type domain-containing protein</fullName>
    </recommendedName>
</protein>
<evidence type="ECO:0000313" key="5">
    <source>
        <dbReference type="EMBL" id="KYO55174.1"/>
    </source>
</evidence>
<dbReference type="GO" id="GO:0003700">
    <property type="term" value="F:DNA-binding transcription factor activity"/>
    <property type="evidence" value="ECO:0007669"/>
    <property type="project" value="InterPro"/>
</dbReference>
<dbReference type="InterPro" id="IPR020449">
    <property type="entry name" value="Tscrpt_reg_AraC-type_HTH"/>
</dbReference>
<dbReference type="InterPro" id="IPR018060">
    <property type="entry name" value="HTH_AraC"/>
</dbReference>